<proteinExistence type="predicted"/>
<organism evidence="2 3">
    <name type="scientific">Panicum miliaceum</name>
    <name type="common">Proso millet</name>
    <name type="synonym">Broomcorn millet</name>
    <dbReference type="NCBI Taxonomy" id="4540"/>
    <lineage>
        <taxon>Eukaryota</taxon>
        <taxon>Viridiplantae</taxon>
        <taxon>Streptophyta</taxon>
        <taxon>Embryophyta</taxon>
        <taxon>Tracheophyta</taxon>
        <taxon>Spermatophyta</taxon>
        <taxon>Magnoliopsida</taxon>
        <taxon>Liliopsida</taxon>
        <taxon>Poales</taxon>
        <taxon>Poaceae</taxon>
        <taxon>PACMAD clade</taxon>
        <taxon>Panicoideae</taxon>
        <taxon>Panicodae</taxon>
        <taxon>Paniceae</taxon>
        <taxon>Panicinae</taxon>
        <taxon>Panicum</taxon>
        <taxon>Panicum sect. Panicum</taxon>
    </lineage>
</organism>
<evidence type="ECO:0000313" key="2">
    <source>
        <dbReference type="EMBL" id="RLM99932.1"/>
    </source>
</evidence>
<dbReference type="Proteomes" id="UP000275267">
    <property type="component" value="Unassembled WGS sequence"/>
</dbReference>
<comment type="caution">
    <text evidence="2">The sequence shown here is derived from an EMBL/GenBank/DDBJ whole genome shotgun (WGS) entry which is preliminary data.</text>
</comment>
<evidence type="ECO:0000256" key="1">
    <source>
        <dbReference type="SAM" id="MobiDB-lite"/>
    </source>
</evidence>
<feature type="compositionally biased region" description="Basic and acidic residues" evidence="1">
    <location>
        <begin position="199"/>
        <end position="219"/>
    </location>
</feature>
<protein>
    <submittedName>
        <fullName evidence="2">Uncharacterized protein</fullName>
    </submittedName>
</protein>
<gene>
    <name evidence="2" type="ORF">C2845_PM06G02970</name>
</gene>
<feature type="region of interest" description="Disordered" evidence="1">
    <location>
        <begin position="169"/>
        <end position="219"/>
    </location>
</feature>
<accession>A0A3L6RBA3</accession>
<sequence>MAPVAAGEGRDAWAPRALSKAVGAVRVPIRSAVAVVGWRGHAAVVVGGGAEVVDGAEMKLDRILQDLLLPQVGRKAIEDAMIDRVGVERLNRRLGDQEFLGRRNCSRVFGPSTEPKSRHVRLAGRRSIQALNPAVGSEELARGVQIPSVSRNAIQLEGDFGEQRARLGVHQSCPRSHGETGRTKRNRACQQSTIPGKVRGVDHQEAAAVERRDGEIRLR</sequence>
<name>A0A3L6RBA3_PANMI</name>
<reference evidence="3" key="1">
    <citation type="journal article" date="2019" name="Nat. Commun.">
        <title>The genome of broomcorn millet.</title>
        <authorList>
            <person name="Zou C."/>
            <person name="Miki D."/>
            <person name="Li D."/>
            <person name="Tang Q."/>
            <person name="Xiao L."/>
            <person name="Rajput S."/>
            <person name="Deng P."/>
            <person name="Jia W."/>
            <person name="Huang R."/>
            <person name="Zhang M."/>
            <person name="Sun Y."/>
            <person name="Hu J."/>
            <person name="Fu X."/>
            <person name="Schnable P.S."/>
            <person name="Li F."/>
            <person name="Zhang H."/>
            <person name="Feng B."/>
            <person name="Zhu X."/>
            <person name="Liu R."/>
            <person name="Schnable J.C."/>
            <person name="Zhu J.-K."/>
            <person name="Zhang H."/>
        </authorList>
    </citation>
    <scope>NUCLEOTIDE SEQUENCE [LARGE SCALE GENOMIC DNA]</scope>
</reference>
<dbReference type="AlphaFoldDB" id="A0A3L6RBA3"/>
<evidence type="ECO:0000313" key="3">
    <source>
        <dbReference type="Proteomes" id="UP000275267"/>
    </source>
</evidence>
<dbReference type="EMBL" id="PQIB02000009">
    <property type="protein sequence ID" value="RLM99932.1"/>
    <property type="molecule type" value="Genomic_DNA"/>
</dbReference>
<keyword evidence="3" id="KW-1185">Reference proteome</keyword>